<accession>B9RGM0</accession>
<proteinExistence type="predicted"/>
<protein>
    <submittedName>
        <fullName evidence="1">Uncharacterized protein</fullName>
    </submittedName>
</protein>
<organism evidence="1 2">
    <name type="scientific">Ricinus communis</name>
    <name type="common">Castor bean</name>
    <dbReference type="NCBI Taxonomy" id="3988"/>
    <lineage>
        <taxon>Eukaryota</taxon>
        <taxon>Viridiplantae</taxon>
        <taxon>Streptophyta</taxon>
        <taxon>Embryophyta</taxon>
        <taxon>Tracheophyta</taxon>
        <taxon>Spermatophyta</taxon>
        <taxon>Magnoliopsida</taxon>
        <taxon>eudicotyledons</taxon>
        <taxon>Gunneridae</taxon>
        <taxon>Pentapetalae</taxon>
        <taxon>rosids</taxon>
        <taxon>fabids</taxon>
        <taxon>Malpighiales</taxon>
        <taxon>Euphorbiaceae</taxon>
        <taxon>Acalyphoideae</taxon>
        <taxon>Acalypheae</taxon>
        <taxon>Ricinus</taxon>
    </lineage>
</organism>
<keyword evidence="2" id="KW-1185">Reference proteome</keyword>
<dbReference type="AlphaFoldDB" id="B9RGM0"/>
<dbReference type="EMBL" id="EQ973778">
    <property type="protein sequence ID" value="EEF49232.1"/>
    <property type="molecule type" value="Genomic_DNA"/>
</dbReference>
<dbReference type="InParanoid" id="B9RGM0"/>
<evidence type="ECO:0000313" key="2">
    <source>
        <dbReference type="Proteomes" id="UP000008311"/>
    </source>
</evidence>
<gene>
    <name evidence="1" type="ORF">RCOM_1441950</name>
</gene>
<sequence>MEVNAKIKALQPTNPLCKTTGAAESFEEVCIKLCKERMRYTDKISNIEGVIIGPKSIVDARIPAFVSTNNVVSGSCGGSGRDEDEEAQEYWHHCKNGDGLKDFLFLCFSCCFLDCTRLFSRERKSLGKGHLSKII</sequence>
<name>B9RGM0_RICCO</name>
<dbReference type="Proteomes" id="UP000008311">
    <property type="component" value="Unassembled WGS sequence"/>
</dbReference>
<reference evidence="2" key="1">
    <citation type="journal article" date="2010" name="Nat. Biotechnol.">
        <title>Draft genome sequence of the oilseed species Ricinus communis.</title>
        <authorList>
            <person name="Chan A.P."/>
            <person name="Crabtree J."/>
            <person name="Zhao Q."/>
            <person name="Lorenzi H."/>
            <person name="Orvis J."/>
            <person name="Puiu D."/>
            <person name="Melake-Berhan A."/>
            <person name="Jones K.M."/>
            <person name="Redman J."/>
            <person name="Chen G."/>
            <person name="Cahoon E.B."/>
            <person name="Gedil M."/>
            <person name="Stanke M."/>
            <person name="Haas B.J."/>
            <person name="Wortman J.R."/>
            <person name="Fraser-Liggett C.M."/>
            <person name="Ravel J."/>
            <person name="Rabinowicz P.D."/>
        </authorList>
    </citation>
    <scope>NUCLEOTIDE SEQUENCE [LARGE SCALE GENOMIC DNA]</scope>
    <source>
        <strain evidence="2">cv. Hale</strain>
    </source>
</reference>
<evidence type="ECO:0000313" key="1">
    <source>
        <dbReference type="EMBL" id="EEF49232.1"/>
    </source>
</evidence>